<accession>A0A964E0A0</accession>
<dbReference type="InterPro" id="IPR017557">
    <property type="entry name" value="Holo-ACP_synthase"/>
</dbReference>
<organism evidence="5 6">
    <name type="scientific">Acidisoma silvae</name>
    <dbReference type="NCBI Taxonomy" id="2802396"/>
    <lineage>
        <taxon>Bacteria</taxon>
        <taxon>Pseudomonadati</taxon>
        <taxon>Pseudomonadota</taxon>
        <taxon>Alphaproteobacteria</taxon>
        <taxon>Acetobacterales</taxon>
        <taxon>Acidocellaceae</taxon>
        <taxon>Acidisoma</taxon>
    </lineage>
</organism>
<feature type="domain" description="Phosphoribosyl-dephospho-CoA transferase MdcG N-terminal" evidence="4">
    <location>
        <begin position="3"/>
        <end position="85"/>
    </location>
</feature>
<dbReference type="InterPro" id="IPR048903">
    <property type="entry name" value="MdcG_N"/>
</dbReference>
<reference evidence="5" key="1">
    <citation type="journal article" date="2021" name="Microorganisms">
        <title>Acidisoma silvae sp. nov. and Acidisomacellulosilytica sp. nov., Two Acidophilic Bacteria Isolated from Decaying Wood, Hydrolyzing Cellulose and Producing Poly-3-hydroxybutyrate.</title>
        <authorList>
            <person name="Mieszkin S."/>
            <person name="Pouder E."/>
            <person name="Uroz S."/>
            <person name="Simon-Colin C."/>
            <person name="Alain K."/>
        </authorList>
    </citation>
    <scope>NUCLEOTIDE SEQUENCE</scope>
    <source>
        <strain evidence="5">HW T2.11</strain>
    </source>
</reference>
<sequence>MQRRHWMLTPNRNAWAGLLARRPDLASEPLVAAWAERGFPLVLRRPLEDEPPGEVPLGLPLPPGLGKRRLALTLPERDIVSIQPPPRLAAAAATAPAAWQGTIAALLRLDAGTRCFGSLAWHYLTGLSYLSPASDLDLLWELPAQPSSLLDGIAAIAGAAPMQIDGEVQGSSGAAQWRELHASCDHVAVKNDTAVVLMAKGAFLACAPS</sequence>
<evidence type="ECO:0000259" key="3">
    <source>
        <dbReference type="Pfam" id="PF10620"/>
    </source>
</evidence>
<dbReference type="AlphaFoldDB" id="A0A964E0A0"/>
<evidence type="ECO:0000313" key="5">
    <source>
        <dbReference type="EMBL" id="MCB8877126.1"/>
    </source>
</evidence>
<keyword evidence="2" id="KW-0548">Nucleotidyltransferase</keyword>
<dbReference type="InterPro" id="IPR049180">
    <property type="entry name" value="MdcG_C"/>
</dbReference>
<dbReference type="Pfam" id="PF10620">
    <property type="entry name" value="MdcG"/>
    <property type="match status" value="1"/>
</dbReference>
<comment type="caution">
    <text evidence="5">The sequence shown here is derived from an EMBL/GenBank/DDBJ whole genome shotgun (WGS) entry which is preliminary data.</text>
</comment>
<dbReference type="EMBL" id="JAESVB010000010">
    <property type="protein sequence ID" value="MCB8877126.1"/>
    <property type="molecule type" value="Genomic_DNA"/>
</dbReference>
<evidence type="ECO:0000259" key="4">
    <source>
        <dbReference type="Pfam" id="PF20866"/>
    </source>
</evidence>
<name>A0A964E0A0_9PROT</name>
<protein>
    <submittedName>
        <fullName evidence="5">Malonate decarboxylase holo-[acyl-carrier-protein] synthase</fullName>
    </submittedName>
</protein>
<feature type="domain" description="Phosphoribosyl-dephospho-CoA transferase MdcG C-terminal" evidence="3">
    <location>
        <begin position="88"/>
        <end position="199"/>
    </location>
</feature>
<dbReference type="NCBIfam" id="TIGR03135">
    <property type="entry name" value="malonate_mdcG"/>
    <property type="match status" value="1"/>
</dbReference>
<dbReference type="RefSeq" id="WP_227322780.1">
    <property type="nucleotide sequence ID" value="NZ_JAESVB010000010.1"/>
</dbReference>
<evidence type="ECO:0000313" key="6">
    <source>
        <dbReference type="Proteomes" id="UP000708298"/>
    </source>
</evidence>
<dbReference type="GO" id="GO:0016779">
    <property type="term" value="F:nucleotidyltransferase activity"/>
    <property type="evidence" value="ECO:0007669"/>
    <property type="project" value="UniProtKB-KW"/>
</dbReference>
<evidence type="ECO:0000256" key="2">
    <source>
        <dbReference type="ARBA" id="ARBA00022695"/>
    </source>
</evidence>
<keyword evidence="1" id="KW-0808">Transferase</keyword>
<dbReference type="Proteomes" id="UP000708298">
    <property type="component" value="Unassembled WGS sequence"/>
</dbReference>
<evidence type="ECO:0000256" key="1">
    <source>
        <dbReference type="ARBA" id="ARBA00022679"/>
    </source>
</evidence>
<keyword evidence="6" id="KW-1185">Reference proteome</keyword>
<gene>
    <name evidence="5" type="primary">mdcG</name>
    <name evidence="5" type="ORF">ASILVAE211_18165</name>
</gene>
<dbReference type="Pfam" id="PF20866">
    <property type="entry name" value="MdcG_N"/>
    <property type="match status" value="1"/>
</dbReference>
<proteinExistence type="predicted"/>
<reference evidence="5" key="2">
    <citation type="submission" date="2021-01" db="EMBL/GenBank/DDBJ databases">
        <authorList>
            <person name="Mieszkin S."/>
            <person name="Pouder E."/>
            <person name="Alain K."/>
        </authorList>
    </citation>
    <scope>NUCLEOTIDE SEQUENCE</scope>
    <source>
        <strain evidence="5">HW T2.11</strain>
    </source>
</reference>